<evidence type="ECO:0000313" key="6">
    <source>
        <dbReference type="Proteomes" id="UP000638570"/>
    </source>
</evidence>
<comment type="caution">
    <text evidence="5">The sequence shown here is derived from an EMBL/GenBank/DDBJ whole genome shotgun (WGS) entry which is preliminary data.</text>
</comment>
<evidence type="ECO:0000256" key="2">
    <source>
        <dbReference type="ARBA" id="ARBA00022857"/>
    </source>
</evidence>
<dbReference type="EMBL" id="JAERTZ010000002">
    <property type="protein sequence ID" value="MBL1375922.1"/>
    <property type="molecule type" value="Genomic_DNA"/>
</dbReference>
<name>A0ABS1QMT6_9GAMM</name>
<evidence type="ECO:0000259" key="4">
    <source>
        <dbReference type="Pfam" id="PF00248"/>
    </source>
</evidence>
<evidence type="ECO:0000256" key="1">
    <source>
        <dbReference type="ARBA" id="ARBA00006515"/>
    </source>
</evidence>
<keyword evidence="2" id="KW-0521">NADP</keyword>
<dbReference type="PANTHER" id="PTHR43150">
    <property type="entry name" value="HYPERKINETIC, ISOFORM M"/>
    <property type="match status" value="1"/>
</dbReference>
<dbReference type="InterPro" id="IPR023210">
    <property type="entry name" value="NADP_OxRdtase_dom"/>
</dbReference>
<dbReference type="Proteomes" id="UP000638570">
    <property type="component" value="Unassembled WGS sequence"/>
</dbReference>
<protein>
    <submittedName>
        <fullName evidence="5">Aldo/keto reductase</fullName>
    </submittedName>
</protein>
<dbReference type="InterPro" id="IPR036812">
    <property type="entry name" value="NAD(P)_OxRdtase_dom_sf"/>
</dbReference>
<dbReference type="InterPro" id="IPR005399">
    <property type="entry name" value="K_chnl_volt-dep_bsu_KCNAB-rel"/>
</dbReference>
<proteinExistence type="inferred from homology"/>
<reference evidence="6" key="1">
    <citation type="submission" date="2021-01" db="EMBL/GenBank/DDBJ databases">
        <title>Genome public.</title>
        <authorList>
            <person name="Liu C."/>
            <person name="Sun Q."/>
        </authorList>
    </citation>
    <scope>NUCLEOTIDE SEQUENCE [LARGE SCALE GENOMIC DNA]</scope>
    <source>
        <strain evidence="6">CGMCC 1.18722</strain>
    </source>
</reference>
<gene>
    <name evidence="5" type="ORF">JKV55_01070</name>
</gene>
<dbReference type="SUPFAM" id="SSF51430">
    <property type="entry name" value="NAD(P)-linked oxidoreductase"/>
    <property type="match status" value="1"/>
</dbReference>
<sequence>MDSYTPAPDRYDRLPFRRTGHSGLRLPEIALGLWHNFGADGDPGRSRAMVRRAFDLGITHFDLANNYGPPPGAAELRFGTLLKEDLHPWRDELIIASKAGFTMWDGPYGDGGGRKYLFASLHQSLRRLGLEYLDIFYHHRPDPDTPLAETMQALADMVRQGKALHVGISNYPAAEARRAVALLAELGVPCLVDQVRYSMLEREMETATLPALAELGVGAMAYSPLAGGQLSDRYLEGIPLDSRAAGASPFLQAEQITPRRRQTLRGLHDLARARGDSLSQLALNWVLRHPAMTTALIGASRPEQIEAAVAARRSAPLGDDELARIDALLARDRAA</sequence>
<evidence type="ECO:0000256" key="3">
    <source>
        <dbReference type="ARBA" id="ARBA00023002"/>
    </source>
</evidence>
<comment type="similarity">
    <text evidence="1">Belongs to the shaker potassium channel beta subunit family.</text>
</comment>
<feature type="domain" description="NADP-dependent oxidoreductase" evidence="4">
    <location>
        <begin position="28"/>
        <end position="329"/>
    </location>
</feature>
<dbReference type="Gene3D" id="3.20.20.100">
    <property type="entry name" value="NADP-dependent oxidoreductase domain"/>
    <property type="match status" value="1"/>
</dbReference>
<dbReference type="PANTHER" id="PTHR43150:SF4">
    <property type="entry name" value="L-GLYCERALDEHYDE 3-PHOSPHATE REDUCTASE"/>
    <property type="match status" value="1"/>
</dbReference>
<evidence type="ECO:0000313" key="5">
    <source>
        <dbReference type="EMBL" id="MBL1375922.1"/>
    </source>
</evidence>
<keyword evidence="3" id="KW-0560">Oxidoreductase</keyword>
<organism evidence="5 6">
    <name type="scientific">Zobellella iuensis</name>
    <dbReference type="NCBI Taxonomy" id="2803811"/>
    <lineage>
        <taxon>Bacteria</taxon>
        <taxon>Pseudomonadati</taxon>
        <taxon>Pseudomonadota</taxon>
        <taxon>Gammaproteobacteria</taxon>
        <taxon>Aeromonadales</taxon>
        <taxon>Aeromonadaceae</taxon>
        <taxon>Zobellella</taxon>
    </lineage>
</organism>
<keyword evidence="6" id="KW-1185">Reference proteome</keyword>
<accession>A0ABS1QMT6</accession>
<dbReference type="Pfam" id="PF00248">
    <property type="entry name" value="Aldo_ket_red"/>
    <property type="match status" value="1"/>
</dbReference>